<dbReference type="RefSeq" id="WP_155657936.1">
    <property type="nucleotide sequence ID" value="NZ_WOBO01000011.1"/>
</dbReference>
<keyword evidence="1" id="KW-0812">Transmembrane</keyword>
<gene>
    <name evidence="2" type="ORF">GNP77_10485</name>
</gene>
<dbReference type="Proteomes" id="UP000435323">
    <property type="component" value="Unassembled WGS sequence"/>
</dbReference>
<dbReference type="PANTHER" id="PTHR30386">
    <property type="entry name" value="MEMBRANE FUSION SUBUNIT OF EMRAB-TOLC MULTIDRUG EFFLUX PUMP"/>
    <property type="match status" value="1"/>
</dbReference>
<evidence type="ECO:0000256" key="1">
    <source>
        <dbReference type="SAM" id="Phobius"/>
    </source>
</evidence>
<keyword evidence="1" id="KW-0472">Membrane</keyword>
<keyword evidence="1" id="KW-1133">Transmembrane helix</keyword>
<dbReference type="InterPro" id="IPR050739">
    <property type="entry name" value="MFP"/>
</dbReference>
<comment type="caution">
    <text evidence="2">The sequence shown here is derived from an EMBL/GenBank/DDBJ whole genome shotgun (WGS) entry which is preliminary data.</text>
</comment>
<name>A0A6N3YYQ7_ALIFS</name>
<dbReference type="Gene3D" id="2.40.50.100">
    <property type="match status" value="1"/>
</dbReference>
<feature type="transmembrane region" description="Helical" evidence="1">
    <location>
        <begin position="35"/>
        <end position="54"/>
    </location>
</feature>
<evidence type="ECO:0000313" key="3">
    <source>
        <dbReference type="Proteomes" id="UP000435323"/>
    </source>
</evidence>
<dbReference type="EMBL" id="WOBO01000011">
    <property type="protein sequence ID" value="MUK45806.1"/>
    <property type="molecule type" value="Genomic_DNA"/>
</dbReference>
<proteinExistence type="predicted"/>
<protein>
    <submittedName>
        <fullName evidence="2">HlyD family efflux transporter periplasmic adaptor subunit</fullName>
    </submittedName>
</protein>
<reference evidence="2 3" key="1">
    <citation type="submission" date="2019-11" db="EMBL/GenBank/DDBJ databases">
        <title>Using colonization assays and comparative genomics to discover symbiosis behaviors and factors in Vibrio fischeri.</title>
        <authorList>
            <person name="Bongrand C."/>
            <person name="Moriano-Gutierrez S."/>
            <person name="Arevalo P."/>
            <person name="Mcfall-Ngai M."/>
            <person name="Visick K."/>
            <person name="Polz M.F."/>
            <person name="Ruby E.G."/>
        </authorList>
    </citation>
    <scope>NUCLEOTIDE SEQUENCE [LARGE SCALE GENOMIC DNA]</scope>
    <source>
        <strain evidence="3">emors.3.2</strain>
    </source>
</reference>
<sequence>MKVKFHLEKDKQPTSDNGMKIIYGNAKRGGYRFRWYCILALVLSPILIMAYVFFQQYILTLAPGIITTSPVVITAPQDGMVTAINVKEGNEITYGRNILELNDSVLDSDIQFIKTELTNLNKRKSKVQHDLKPYLLAIRNAKDNLDSIKKIKLNYDKFIKEGKVSQVDYANIIGMYNSAQNMLTSADIGYQKAVIDSIQVELAGGIAQVLRSLNQELVTKLSQKKLLSIDSPYDGNIVEINTVVGQRIKKGDVLATIASKAEPFVIAYLEPKFIEKAKEGSAVTVILPNRERLKGNVSLAIETTTKLPAQLAKPFEGPKSLLKVKVTLKKKITKEQWVEGMPVQVSF</sequence>
<accession>A0A6N3YYQ7</accession>
<dbReference type="AlphaFoldDB" id="A0A6N3YYQ7"/>
<organism evidence="2 3">
    <name type="scientific">Aliivibrio fischeri</name>
    <name type="common">Vibrio fischeri</name>
    <dbReference type="NCBI Taxonomy" id="668"/>
    <lineage>
        <taxon>Bacteria</taxon>
        <taxon>Pseudomonadati</taxon>
        <taxon>Pseudomonadota</taxon>
        <taxon>Gammaproteobacteria</taxon>
        <taxon>Vibrionales</taxon>
        <taxon>Vibrionaceae</taxon>
        <taxon>Aliivibrio</taxon>
    </lineage>
</organism>
<evidence type="ECO:0000313" key="2">
    <source>
        <dbReference type="EMBL" id="MUK45806.1"/>
    </source>
</evidence>
<dbReference type="PANTHER" id="PTHR30386:SF28">
    <property type="entry name" value="EXPORTED PROTEIN"/>
    <property type="match status" value="1"/>
</dbReference>